<evidence type="ECO:0000313" key="1">
    <source>
        <dbReference type="EMBL" id="RXG29579.1"/>
    </source>
</evidence>
<name>A0A1M5YVB6_9FLAO</name>
<organism evidence="2 3">
    <name type="scientific">Leeuwenhoekiella palythoae</name>
    <dbReference type="NCBI Taxonomy" id="573501"/>
    <lineage>
        <taxon>Bacteria</taxon>
        <taxon>Pseudomonadati</taxon>
        <taxon>Bacteroidota</taxon>
        <taxon>Flavobacteriia</taxon>
        <taxon>Flavobacteriales</taxon>
        <taxon>Flavobacteriaceae</taxon>
        <taxon>Leeuwenhoekiella</taxon>
    </lineage>
</organism>
<dbReference type="RefSeq" id="WP_072983353.1">
    <property type="nucleotide sequence ID" value="NZ_FQXT01000004.1"/>
</dbReference>
<dbReference type="OrthoDB" id="1451563at2"/>
<dbReference type="EMBL" id="QOVN01000003">
    <property type="protein sequence ID" value="RXG29579.1"/>
    <property type="molecule type" value="Genomic_DNA"/>
</dbReference>
<reference evidence="3" key="2">
    <citation type="submission" date="2016-11" db="EMBL/GenBank/DDBJ databases">
        <authorList>
            <person name="Varghese N."/>
            <person name="Submissions S."/>
        </authorList>
    </citation>
    <scope>NUCLEOTIDE SEQUENCE [LARGE SCALE GENOMIC DNA]</scope>
    <source>
        <strain evidence="3">DSM 19859</strain>
    </source>
</reference>
<reference evidence="2" key="1">
    <citation type="submission" date="2016-11" db="EMBL/GenBank/DDBJ databases">
        <authorList>
            <person name="Jaros S."/>
            <person name="Januszkiewicz K."/>
            <person name="Wedrychowicz H."/>
        </authorList>
    </citation>
    <scope>NUCLEOTIDE SEQUENCE [LARGE SCALE GENOMIC DNA]</scope>
    <source>
        <strain evidence="2">DSM 19859</strain>
    </source>
</reference>
<evidence type="ECO:0000313" key="2">
    <source>
        <dbReference type="EMBL" id="SHI16036.1"/>
    </source>
</evidence>
<sequence>MNRAIIYIFLILSFGCKAQEKETGFVWNIENEKIHNENRNDSTKWSSKNWKADTDNIKVSGKPMINGVFPVPDYDLTDSTFNGLGYSGSWQGIDLKDKKIIYHSLYVNKNAVNQKFIDDKPNEVFFTIAVLTDSIDLKRYSHTDVSITSRNHPHYVGQGFVKTKGNEIDFISFLTADRNDYAIVNMRLFDLRIGRIILIAPQKDGTLCSLQLDAPIMSSEEMDDHIESLMTNNKEVIKFFTKSENI</sequence>
<evidence type="ECO:0008006" key="5">
    <source>
        <dbReference type="Google" id="ProtNLM"/>
    </source>
</evidence>
<dbReference type="STRING" id="573501.SAMN04487999_2405"/>
<evidence type="ECO:0000313" key="4">
    <source>
        <dbReference type="Proteomes" id="UP000290037"/>
    </source>
</evidence>
<dbReference type="Proteomes" id="UP000290037">
    <property type="component" value="Unassembled WGS sequence"/>
</dbReference>
<keyword evidence="4" id="KW-1185">Reference proteome</keyword>
<dbReference type="AlphaFoldDB" id="A0A1M5YVB6"/>
<gene>
    <name evidence="1" type="ORF">DSM01_1681</name>
    <name evidence="2" type="ORF">SAMN04487999_2405</name>
</gene>
<protein>
    <recommendedName>
        <fullName evidence="5">Lipoprotein</fullName>
    </recommendedName>
</protein>
<dbReference type="PROSITE" id="PS51257">
    <property type="entry name" value="PROKAR_LIPOPROTEIN"/>
    <property type="match status" value="1"/>
</dbReference>
<proteinExistence type="predicted"/>
<evidence type="ECO:0000313" key="3">
    <source>
        <dbReference type="Proteomes" id="UP000184240"/>
    </source>
</evidence>
<dbReference type="EMBL" id="FQXT01000004">
    <property type="protein sequence ID" value="SHI16036.1"/>
    <property type="molecule type" value="Genomic_DNA"/>
</dbReference>
<reference evidence="1 4" key="3">
    <citation type="submission" date="2018-07" db="EMBL/GenBank/DDBJ databases">
        <title>Leeuwenhoekiella genomics.</title>
        <authorList>
            <person name="Tahon G."/>
            <person name="Willems A."/>
        </authorList>
    </citation>
    <scope>NUCLEOTIDE SEQUENCE [LARGE SCALE GENOMIC DNA]</scope>
    <source>
        <strain evidence="1 4">LMG 24856</strain>
    </source>
</reference>
<accession>A0A1M5YVB6</accession>
<dbReference type="Proteomes" id="UP000184240">
    <property type="component" value="Unassembled WGS sequence"/>
</dbReference>